<evidence type="ECO:0000256" key="9">
    <source>
        <dbReference type="ARBA" id="ARBA00023012"/>
    </source>
</evidence>
<dbReference type="PROSITE" id="PS50112">
    <property type="entry name" value="PAS"/>
    <property type="match status" value="1"/>
</dbReference>
<dbReference type="PANTHER" id="PTHR43065">
    <property type="entry name" value="SENSOR HISTIDINE KINASE"/>
    <property type="match status" value="1"/>
</dbReference>
<dbReference type="InterPro" id="IPR003594">
    <property type="entry name" value="HATPase_dom"/>
</dbReference>
<dbReference type="Gene3D" id="1.10.287.130">
    <property type="match status" value="1"/>
</dbReference>
<feature type="domain" description="PAS" evidence="13">
    <location>
        <begin position="91"/>
        <end position="161"/>
    </location>
</feature>
<organism evidence="15 16">
    <name type="scientific">Rossellomorea marisflavi</name>
    <dbReference type="NCBI Taxonomy" id="189381"/>
    <lineage>
        <taxon>Bacteria</taxon>
        <taxon>Bacillati</taxon>
        <taxon>Bacillota</taxon>
        <taxon>Bacilli</taxon>
        <taxon>Bacillales</taxon>
        <taxon>Bacillaceae</taxon>
        <taxon>Rossellomorea</taxon>
    </lineage>
</organism>
<dbReference type="AlphaFoldDB" id="A0A5D4RV81"/>
<dbReference type="InterPro" id="IPR036890">
    <property type="entry name" value="HATPase_C_sf"/>
</dbReference>
<keyword evidence="9" id="KW-0902">Two-component regulatory system</keyword>
<evidence type="ECO:0000256" key="6">
    <source>
        <dbReference type="ARBA" id="ARBA00022777"/>
    </source>
</evidence>
<gene>
    <name evidence="15" type="ORF">FZC83_10945</name>
</gene>
<dbReference type="CDD" id="cd00130">
    <property type="entry name" value="PAS"/>
    <property type="match status" value="1"/>
</dbReference>
<dbReference type="EMBL" id="VTEQ01000003">
    <property type="protein sequence ID" value="TYS53748.1"/>
    <property type="molecule type" value="Genomic_DNA"/>
</dbReference>
<keyword evidence="3" id="KW-0597">Phosphoprotein</keyword>
<feature type="region of interest" description="Disordered" evidence="10">
    <location>
        <begin position="437"/>
        <end position="461"/>
    </location>
</feature>
<dbReference type="FunFam" id="1.10.287.130:FF:000040">
    <property type="entry name" value="PAS domain-containing sensor histidine kinase"/>
    <property type="match status" value="1"/>
</dbReference>
<dbReference type="InterPro" id="IPR000014">
    <property type="entry name" value="PAS"/>
</dbReference>
<feature type="domain" description="PAC" evidence="14">
    <location>
        <begin position="165"/>
        <end position="217"/>
    </location>
</feature>
<dbReference type="Pfam" id="PF00512">
    <property type="entry name" value="HisKA"/>
    <property type="match status" value="1"/>
</dbReference>
<dbReference type="InterPro" id="IPR001610">
    <property type="entry name" value="PAC"/>
</dbReference>
<feature type="transmembrane region" description="Helical" evidence="11">
    <location>
        <begin position="54"/>
        <end position="71"/>
    </location>
</feature>
<keyword evidence="8" id="KW-0749">Sporulation</keyword>
<keyword evidence="11" id="KW-0472">Membrane</keyword>
<comment type="caution">
    <text evidence="15">The sequence shown here is derived from an EMBL/GenBank/DDBJ whole genome shotgun (WGS) entry which is preliminary data.</text>
</comment>
<dbReference type="GO" id="GO:0030435">
    <property type="term" value="P:sporulation resulting in formation of a cellular spore"/>
    <property type="evidence" value="ECO:0007669"/>
    <property type="project" value="UniProtKB-KW"/>
</dbReference>
<reference evidence="15 16" key="1">
    <citation type="submission" date="2019-08" db="EMBL/GenBank/DDBJ databases">
        <title>Bacillus genomes from the desert of Cuatro Cienegas, Coahuila.</title>
        <authorList>
            <person name="Olmedo-Alvarez G."/>
        </authorList>
    </citation>
    <scope>NUCLEOTIDE SEQUENCE [LARGE SCALE GENOMIC DNA]</scope>
    <source>
        <strain evidence="15 16">CH108_3D</strain>
    </source>
</reference>
<proteinExistence type="predicted"/>
<evidence type="ECO:0000313" key="16">
    <source>
        <dbReference type="Proteomes" id="UP000322997"/>
    </source>
</evidence>
<dbReference type="InterPro" id="IPR000700">
    <property type="entry name" value="PAS-assoc_C"/>
</dbReference>
<keyword evidence="4" id="KW-0808">Transferase</keyword>
<comment type="catalytic activity">
    <reaction evidence="1">
        <text>ATP + protein L-histidine = ADP + protein N-phospho-L-histidine.</text>
        <dbReference type="EC" id="2.7.13.3"/>
    </reaction>
</comment>
<dbReference type="PANTHER" id="PTHR43065:SF34">
    <property type="entry name" value="SPORULATION KINASE A"/>
    <property type="match status" value="1"/>
</dbReference>
<dbReference type="SMART" id="SM00388">
    <property type="entry name" value="HisKA"/>
    <property type="match status" value="1"/>
</dbReference>
<dbReference type="InterPro" id="IPR005467">
    <property type="entry name" value="His_kinase_dom"/>
</dbReference>
<sequence>MTFFNLRSVRRRGRSVMRYRGRVSMTLIGIIFILIWDIVYYIEMNLQMDAVLNIMSSCILLIVLYWVGGYLDKKSEKIASYKDSKDEMKIINEEMQHVLQSIEEVVFHTDAKGCFQFLNRSWAEFSGYSVKESLQKNALHFISLHERHEVLRMIRQHIDQGKPKFKMDFSYQKRDGTQRWGEMNIKLNYDQAGRLAGTVGTISDVTDRIHTEEELKELNETLAIESQKLSVAGQLAAGIAHEVRNPLTSINGFLQLIRDDADEKTKDYLEIIFSEIKRIELVLSELLILAKPQTVSYRHIDVKETLVHVQKLLNTNAILYNIDIRTEFSPDDLFIKGDENQLKQVFINLIKNGIESMPRGGTITLKGLLNKHNKVVLTFEDQGVGMKRDILDKLGEPFFTTKTKGTGLGLTICLRILRDHRADVRVNSEPGEGTKFFLSFESAGPPTRKKREKADAQASVR</sequence>
<dbReference type="Pfam" id="PF02518">
    <property type="entry name" value="HATPase_c"/>
    <property type="match status" value="1"/>
</dbReference>
<evidence type="ECO:0000259" key="12">
    <source>
        <dbReference type="PROSITE" id="PS50109"/>
    </source>
</evidence>
<dbReference type="InterPro" id="IPR036097">
    <property type="entry name" value="HisK_dim/P_sf"/>
</dbReference>
<dbReference type="GO" id="GO:0000155">
    <property type="term" value="F:phosphorelay sensor kinase activity"/>
    <property type="evidence" value="ECO:0007669"/>
    <property type="project" value="InterPro"/>
</dbReference>
<dbReference type="Gene3D" id="3.30.565.10">
    <property type="entry name" value="Histidine kinase-like ATPase, C-terminal domain"/>
    <property type="match status" value="1"/>
</dbReference>
<evidence type="ECO:0000256" key="7">
    <source>
        <dbReference type="ARBA" id="ARBA00022840"/>
    </source>
</evidence>
<evidence type="ECO:0000256" key="2">
    <source>
        <dbReference type="ARBA" id="ARBA00012438"/>
    </source>
</evidence>
<dbReference type="EC" id="2.7.13.3" evidence="2"/>
<dbReference type="PROSITE" id="PS50113">
    <property type="entry name" value="PAC"/>
    <property type="match status" value="1"/>
</dbReference>
<dbReference type="InterPro" id="IPR004358">
    <property type="entry name" value="Sig_transdc_His_kin-like_C"/>
</dbReference>
<evidence type="ECO:0000256" key="11">
    <source>
        <dbReference type="SAM" id="Phobius"/>
    </source>
</evidence>
<evidence type="ECO:0000256" key="10">
    <source>
        <dbReference type="SAM" id="MobiDB-lite"/>
    </source>
</evidence>
<dbReference type="SMART" id="SM00387">
    <property type="entry name" value="HATPase_c"/>
    <property type="match status" value="1"/>
</dbReference>
<evidence type="ECO:0000256" key="8">
    <source>
        <dbReference type="ARBA" id="ARBA00022969"/>
    </source>
</evidence>
<dbReference type="InterPro" id="IPR035965">
    <property type="entry name" value="PAS-like_dom_sf"/>
</dbReference>
<dbReference type="Gene3D" id="3.30.450.20">
    <property type="entry name" value="PAS domain"/>
    <property type="match status" value="1"/>
</dbReference>
<dbReference type="NCBIfam" id="TIGR00229">
    <property type="entry name" value="sensory_box"/>
    <property type="match status" value="1"/>
</dbReference>
<name>A0A5D4RV81_9BACI</name>
<evidence type="ECO:0000256" key="1">
    <source>
        <dbReference type="ARBA" id="ARBA00000085"/>
    </source>
</evidence>
<dbReference type="InterPro" id="IPR013767">
    <property type="entry name" value="PAS_fold"/>
</dbReference>
<evidence type="ECO:0000256" key="5">
    <source>
        <dbReference type="ARBA" id="ARBA00022741"/>
    </source>
</evidence>
<feature type="transmembrane region" description="Helical" evidence="11">
    <location>
        <begin position="21"/>
        <end position="42"/>
    </location>
</feature>
<dbReference type="SMART" id="SM00086">
    <property type="entry name" value="PAC"/>
    <property type="match status" value="1"/>
</dbReference>
<dbReference type="GO" id="GO:0005524">
    <property type="term" value="F:ATP binding"/>
    <property type="evidence" value="ECO:0007669"/>
    <property type="project" value="UniProtKB-KW"/>
</dbReference>
<protein>
    <recommendedName>
        <fullName evidence="2">histidine kinase</fullName>
        <ecNumber evidence="2">2.7.13.3</ecNumber>
    </recommendedName>
</protein>
<dbReference type="Proteomes" id="UP000322997">
    <property type="component" value="Unassembled WGS sequence"/>
</dbReference>
<dbReference type="Pfam" id="PF00989">
    <property type="entry name" value="PAS"/>
    <property type="match status" value="1"/>
</dbReference>
<evidence type="ECO:0000256" key="4">
    <source>
        <dbReference type="ARBA" id="ARBA00022679"/>
    </source>
</evidence>
<evidence type="ECO:0000259" key="13">
    <source>
        <dbReference type="PROSITE" id="PS50112"/>
    </source>
</evidence>
<dbReference type="InterPro" id="IPR003661">
    <property type="entry name" value="HisK_dim/P_dom"/>
</dbReference>
<keyword evidence="6" id="KW-0418">Kinase</keyword>
<dbReference type="SMART" id="SM00091">
    <property type="entry name" value="PAS"/>
    <property type="match status" value="1"/>
</dbReference>
<keyword evidence="5" id="KW-0547">Nucleotide-binding</keyword>
<dbReference type="PROSITE" id="PS50109">
    <property type="entry name" value="HIS_KIN"/>
    <property type="match status" value="1"/>
</dbReference>
<feature type="domain" description="Histidine kinase" evidence="12">
    <location>
        <begin position="238"/>
        <end position="444"/>
    </location>
</feature>
<dbReference type="SUPFAM" id="SSF55874">
    <property type="entry name" value="ATPase domain of HSP90 chaperone/DNA topoisomerase II/histidine kinase"/>
    <property type="match status" value="1"/>
</dbReference>
<dbReference type="GO" id="GO:0006355">
    <property type="term" value="P:regulation of DNA-templated transcription"/>
    <property type="evidence" value="ECO:0007669"/>
    <property type="project" value="InterPro"/>
</dbReference>
<evidence type="ECO:0000256" key="3">
    <source>
        <dbReference type="ARBA" id="ARBA00022553"/>
    </source>
</evidence>
<dbReference type="PRINTS" id="PR00344">
    <property type="entry name" value="BCTRLSENSOR"/>
</dbReference>
<keyword evidence="7" id="KW-0067">ATP-binding</keyword>
<dbReference type="SUPFAM" id="SSF47384">
    <property type="entry name" value="Homodimeric domain of signal transducing histidine kinase"/>
    <property type="match status" value="1"/>
</dbReference>
<keyword evidence="11" id="KW-1133">Transmembrane helix</keyword>
<dbReference type="SUPFAM" id="SSF55785">
    <property type="entry name" value="PYP-like sensor domain (PAS domain)"/>
    <property type="match status" value="1"/>
</dbReference>
<accession>A0A5D4RV81</accession>
<evidence type="ECO:0000313" key="15">
    <source>
        <dbReference type="EMBL" id="TYS53748.1"/>
    </source>
</evidence>
<keyword evidence="11" id="KW-0812">Transmembrane</keyword>
<dbReference type="CDD" id="cd00082">
    <property type="entry name" value="HisKA"/>
    <property type="match status" value="1"/>
</dbReference>
<evidence type="ECO:0000259" key="14">
    <source>
        <dbReference type="PROSITE" id="PS50113"/>
    </source>
</evidence>